<dbReference type="InterPro" id="IPR038765">
    <property type="entry name" value="Papain-like_cys_pep_sf"/>
</dbReference>
<dbReference type="Gene3D" id="3.90.70.10">
    <property type="entry name" value="Cysteine proteinases"/>
    <property type="match status" value="1"/>
</dbReference>
<dbReference type="SUPFAM" id="SSF54001">
    <property type="entry name" value="Cysteine proteinases"/>
    <property type="match status" value="1"/>
</dbReference>
<comment type="caution">
    <text evidence="3">The sequence shown here is derived from an EMBL/GenBank/DDBJ whole genome shotgun (WGS) entry which is preliminary data.</text>
</comment>
<dbReference type="Proteomes" id="UP000308828">
    <property type="component" value="Unassembled WGS sequence"/>
</dbReference>
<accession>A0A4S8NYZ6</accession>
<dbReference type="PROSITE" id="PS00639">
    <property type="entry name" value="THIOL_PROTEASE_HIS"/>
    <property type="match status" value="1"/>
</dbReference>
<name>A0A4S8NYZ6_9HYPH</name>
<dbReference type="GO" id="GO:0006508">
    <property type="term" value="P:proteolysis"/>
    <property type="evidence" value="ECO:0007669"/>
    <property type="project" value="InterPro"/>
</dbReference>
<proteinExistence type="inferred from homology"/>
<reference evidence="3 4" key="1">
    <citation type="submission" date="2019-04" db="EMBL/GenBank/DDBJ databases">
        <title>Genome sequence of strain shin9-1.</title>
        <authorList>
            <person name="Gao J."/>
            <person name="Sun J."/>
        </authorList>
    </citation>
    <scope>NUCLEOTIDE SEQUENCE [LARGE SCALE GENOMIC DNA]</scope>
    <source>
        <strain evidence="4">shin9-1</strain>
    </source>
</reference>
<keyword evidence="4" id="KW-1185">Reference proteome</keyword>
<protein>
    <recommendedName>
        <fullName evidence="2">Peptidase C1A papain C-terminal domain-containing protein</fullName>
    </recommendedName>
</protein>
<organism evidence="3 4">
    <name type="scientific">Peteryoungia ipomoeae</name>
    <dbReference type="NCBI Taxonomy" id="1210932"/>
    <lineage>
        <taxon>Bacteria</taxon>
        <taxon>Pseudomonadati</taxon>
        <taxon>Pseudomonadota</taxon>
        <taxon>Alphaproteobacteria</taxon>
        <taxon>Hyphomicrobiales</taxon>
        <taxon>Rhizobiaceae</taxon>
        <taxon>Peteryoungia</taxon>
    </lineage>
</organism>
<evidence type="ECO:0000313" key="3">
    <source>
        <dbReference type="EMBL" id="THV22953.1"/>
    </source>
</evidence>
<gene>
    <name evidence="3" type="ORF">FAA97_09970</name>
</gene>
<dbReference type="InterPro" id="IPR039417">
    <property type="entry name" value="Peptidase_C1A_papain-like"/>
</dbReference>
<dbReference type="InterPro" id="IPR025660">
    <property type="entry name" value="Pept_his_AS"/>
</dbReference>
<dbReference type="PANTHER" id="PTHR12411">
    <property type="entry name" value="CYSTEINE PROTEASE FAMILY C1-RELATED"/>
    <property type="match status" value="1"/>
</dbReference>
<dbReference type="AlphaFoldDB" id="A0A4S8NYZ6"/>
<evidence type="ECO:0000259" key="2">
    <source>
        <dbReference type="SMART" id="SM00645"/>
    </source>
</evidence>
<dbReference type="GO" id="GO:0008234">
    <property type="term" value="F:cysteine-type peptidase activity"/>
    <property type="evidence" value="ECO:0007669"/>
    <property type="project" value="InterPro"/>
</dbReference>
<dbReference type="InterPro" id="IPR000668">
    <property type="entry name" value="Peptidase_C1A_C"/>
</dbReference>
<dbReference type="OrthoDB" id="1491023at2"/>
<dbReference type="SMART" id="SM00645">
    <property type="entry name" value="Pept_C1"/>
    <property type="match status" value="1"/>
</dbReference>
<dbReference type="Pfam" id="PF00112">
    <property type="entry name" value="Peptidase_C1"/>
    <property type="match status" value="1"/>
</dbReference>
<sequence>MDRDLLEQVLRDNAAAEVTWEAGETSMLALSEEERQLRLGCLDDPADMTLDKRIEVAEANLAKQGLGDGTLPQTIDWRSIGGNNFISPIRDQGNCGSCVAFGTNAMVDAAMRIAANLPMNAPNASTLQDLSEAQLFYCGGGLCSTGWYISAALNYLSGTGVVPASNYPYTAGQQACNLPTNWQSLITKIAGYDYLNAAQAMKQYLVASGPLTAAFTVYEDFHAYKSGVYRWNGKAKRVGGHAICIVGYDDTKSAWLCKNSWGTGWGMQGYFYIGYGQCGIDASMWGVNAFQTIYPFPPGGQTYTLSLDSSGDATWSPHDPNTYVGWLQGDSLKITAAFNLNPNVTPLPPASSYNGLSLGAVSRGNTAGVSSLMSSIQALTGSTGVPVGTGVSLGAAANAAIFYNATPSTLTLPITLQPSTRGALSGLNYAWTLTYNAANTVIGNQRQVMIGVGYGYQLSAAINQS</sequence>
<evidence type="ECO:0000256" key="1">
    <source>
        <dbReference type="ARBA" id="ARBA00008455"/>
    </source>
</evidence>
<dbReference type="CDD" id="cd02248">
    <property type="entry name" value="Peptidase_C1A"/>
    <property type="match status" value="1"/>
</dbReference>
<dbReference type="InterPro" id="IPR013128">
    <property type="entry name" value="Peptidase_C1A"/>
</dbReference>
<dbReference type="RefSeq" id="WP_136598397.1">
    <property type="nucleotide sequence ID" value="NZ_STGV01000003.1"/>
</dbReference>
<evidence type="ECO:0000313" key="4">
    <source>
        <dbReference type="Proteomes" id="UP000308828"/>
    </source>
</evidence>
<dbReference type="EMBL" id="STGV01000003">
    <property type="protein sequence ID" value="THV22953.1"/>
    <property type="molecule type" value="Genomic_DNA"/>
</dbReference>
<comment type="similarity">
    <text evidence="1">Belongs to the peptidase C1 family.</text>
</comment>
<feature type="domain" description="Peptidase C1A papain C-terminal" evidence="2">
    <location>
        <begin position="71"/>
        <end position="288"/>
    </location>
</feature>